<dbReference type="EMBL" id="MPTB01000012">
    <property type="protein sequence ID" value="OMD48353.1"/>
    <property type="molecule type" value="Genomic_DNA"/>
</dbReference>
<name>A0ABX3HGK0_PAEBO</name>
<gene>
    <name evidence="1" type="ORF">BSK56_11255</name>
</gene>
<evidence type="ECO:0000313" key="2">
    <source>
        <dbReference type="Proteomes" id="UP000187412"/>
    </source>
</evidence>
<dbReference type="Proteomes" id="UP000187412">
    <property type="component" value="Unassembled WGS sequence"/>
</dbReference>
<dbReference type="Pfam" id="PF14107">
    <property type="entry name" value="DUF4280"/>
    <property type="match status" value="1"/>
</dbReference>
<dbReference type="RefSeq" id="WP_076110607.1">
    <property type="nucleotide sequence ID" value="NZ_MPTB01000012.1"/>
</dbReference>
<dbReference type="InterPro" id="IPR025460">
    <property type="entry name" value="DUF4280"/>
</dbReference>
<evidence type="ECO:0000313" key="1">
    <source>
        <dbReference type="EMBL" id="OMD48353.1"/>
    </source>
</evidence>
<accession>A0ABX3HGK0</accession>
<organism evidence="1 2">
    <name type="scientific">Paenibacillus borealis</name>
    <dbReference type="NCBI Taxonomy" id="160799"/>
    <lineage>
        <taxon>Bacteria</taxon>
        <taxon>Bacillati</taxon>
        <taxon>Bacillota</taxon>
        <taxon>Bacilli</taxon>
        <taxon>Bacillales</taxon>
        <taxon>Paenibacillaceae</taxon>
        <taxon>Paenibacillus</taxon>
    </lineage>
</organism>
<keyword evidence="2" id="KW-1185">Reference proteome</keyword>
<reference evidence="1 2" key="1">
    <citation type="submission" date="2016-10" db="EMBL/GenBank/DDBJ databases">
        <title>Paenibacillus species isolates.</title>
        <authorList>
            <person name="Beno S.M."/>
        </authorList>
    </citation>
    <scope>NUCLEOTIDE SEQUENCE [LARGE SCALE GENOMIC DNA]</scope>
    <source>
        <strain evidence="1 2">FSL H7-0744</strain>
    </source>
</reference>
<sequence>MAEIKGITRPDVVEQDGGGAEPSYVVAGAILSCTCGTQLNRLKVPYSHGVHLKEKAQLNVEDKNPMIHIMPFGNCTSLLNPAVQIGKLDIEGRKKAPCVPGISTSWMDGKTDVLVDGHPALLSTCVNQCVYGGRIVIEDDGQELGGSSLEGTTSGFGGAIR</sequence>
<dbReference type="PROSITE" id="PS51257">
    <property type="entry name" value="PROKAR_LIPOPROTEIN"/>
    <property type="match status" value="1"/>
</dbReference>
<proteinExistence type="predicted"/>
<comment type="caution">
    <text evidence="1">The sequence shown here is derived from an EMBL/GenBank/DDBJ whole genome shotgun (WGS) entry which is preliminary data.</text>
</comment>
<protein>
    <recommendedName>
        <fullName evidence="3">DUF4280 domain-containing protein</fullName>
    </recommendedName>
</protein>
<evidence type="ECO:0008006" key="3">
    <source>
        <dbReference type="Google" id="ProtNLM"/>
    </source>
</evidence>